<accession>A0A1H7H7W0</accession>
<feature type="region of interest" description="Disordered" evidence="1">
    <location>
        <begin position="1"/>
        <end position="31"/>
    </location>
</feature>
<gene>
    <name evidence="2" type="ORF">SAMN05216387_101493</name>
</gene>
<organism evidence="2 3">
    <name type="scientific">Nitrosovibrio tenuis</name>
    <dbReference type="NCBI Taxonomy" id="1233"/>
    <lineage>
        <taxon>Bacteria</taxon>
        <taxon>Pseudomonadati</taxon>
        <taxon>Pseudomonadota</taxon>
        <taxon>Betaproteobacteria</taxon>
        <taxon>Nitrosomonadales</taxon>
        <taxon>Nitrosomonadaceae</taxon>
        <taxon>Nitrosovibrio</taxon>
    </lineage>
</organism>
<name>A0A1H7H7W0_9PROT</name>
<keyword evidence="3" id="KW-1185">Reference proteome</keyword>
<protein>
    <submittedName>
        <fullName evidence="2">Uncharacterized protein</fullName>
    </submittedName>
</protein>
<reference evidence="2 3" key="1">
    <citation type="submission" date="2016-10" db="EMBL/GenBank/DDBJ databases">
        <authorList>
            <person name="de Groot N.N."/>
        </authorList>
    </citation>
    <scope>NUCLEOTIDE SEQUENCE [LARGE SCALE GENOMIC DNA]</scope>
    <source>
        <strain evidence="2 3">Nv1</strain>
    </source>
</reference>
<evidence type="ECO:0000313" key="3">
    <source>
        <dbReference type="Proteomes" id="UP000198620"/>
    </source>
</evidence>
<dbReference type="EMBL" id="FOBH01000001">
    <property type="protein sequence ID" value="SEK46339.1"/>
    <property type="molecule type" value="Genomic_DNA"/>
</dbReference>
<dbReference type="Proteomes" id="UP000198620">
    <property type="component" value="Unassembled WGS sequence"/>
</dbReference>
<evidence type="ECO:0000256" key="1">
    <source>
        <dbReference type="SAM" id="MobiDB-lite"/>
    </source>
</evidence>
<evidence type="ECO:0000313" key="2">
    <source>
        <dbReference type="EMBL" id="SEK46339.1"/>
    </source>
</evidence>
<dbReference type="AlphaFoldDB" id="A0A1H7H7W0"/>
<feature type="compositionally biased region" description="Polar residues" evidence="1">
    <location>
        <begin position="1"/>
        <end position="10"/>
    </location>
</feature>
<proteinExistence type="predicted"/>
<sequence length="31" mass="3513">MPKSTRVATKTNDKPEYLLSIDEEASPFSRT</sequence>